<dbReference type="GO" id="GO:0097363">
    <property type="term" value="F:protein O-acetylglucosaminyltransferase activity"/>
    <property type="evidence" value="ECO:0007669"/>
    <property type="project" value="UniProtKB-EC"/>
</dbReference>
<keyword evidence="5" id="KW-0256">Endoplasmic reticulum</keyword>
<dbReference type="PANTHER" id="PTHR20961">
    <property type="entry name" value="GLYCOSYLTRANSFERASE"/>
    <property type="match status" value="1"/>
</dbReference>
<protein>
    <recommendedName>
        <fullName evidence="7">EGF domain-specific O-linked N-acetylglucosamine transferase</fullName>
        <ecNumber evidence="1">2.4.1.255</ecNumber>
    </recommendedName>
    <alternativeName>
        <fullName evidence="8">Extracellular O-linked N-acetylglucosamine transferase</fullName>
    </alternativeName>
</protein>
<dbReference type="InterPro" id="IPR007657">
    <property type="entry name" value="Glycosyltransferase_61"/>
</dbReference>
<comment type="catalytic activity">
    <reaction evidence="9">
        <text>L-seryl-[protein] + UDP-N-acetyl-alpha-D-glucosamine = 3-O-(N-acetyl-beta-D-glucosaminyl)-L-seryl-[protein] + UDP + H(+)</text>
        <dbReference type="Rhea" id="RHEA:48904"/>
        <dbReference type="Rhea" id="RHEA-COMP:9863"/>
        <dbReference type="Rhea" id="RHEA-COMP:12251"/>
        <dbReference type="ChEBI" id="CHEBI:15378"/>
        <dbReference type="ChEBI" id="CHEBI:29999"/>
        <dbReference type="ChEBI" id="CHEBI:57705"/>
        <dbReference type="ChEBI" id="CHEBI:58223"/>
        <dbReference type="ChEBI" id="CHEBI:90838"/>
        <dbReference type="EC" id="2.4.1.255"/>
    </reaction>
</comment>
<dbReference type="Pfam" id="PF04577">
    <property type="entry name" value="Glyco_transf_61"/>
    <property type="match status" value="1"/>
</dbReference>
<comment type="caution">
    <text evidence="12">The sequence shown here is derived from an EMBL/GenBank/DDBJ whole genome shotgun (WGS) entry which is preliminary data.</text>
</comment>
<evidence type="ECO:0000313" key="13">
    <source>
        <dbReference type="Proteomes" id="UP000325902"/>
    </source>
</evidence>
<dbReference type="InterPro" id="IPR049625">
    <property type="entry name" value="Glyco_transf_61_cat"/>
</dbReference>
<feature type="domain" description="Glycosyltransferase 61 catalytic" evidence="11">
    <location>
        <begin position="320"/>
        <end position="426"/>
    </location>
</feature>
<evidence type="ECO:0000256" key="4">
    <source>
        <dbReference type="ARBA" id="ARBA00022729"/>
    </source>
</evidence>
<evidence type="ECO:0000256" key="6">
    <source>
        <dbReference type="ARBA" id="ARBA00023180"/>
    </source>
</evidence>
<reference evidence="12 13" key="1">
    <citation type="journal article" date="2019" name="Sci. Rep.">
        <title>A multi-omics analysis of the grapevine pathogen Lasiodiplodia theobromae reveals that temperature affects the expression of virulence- and pathogenicity-related genes.</title>
        <authorList>
            <person name="Felix C."/>
            <person name="Meneses R."/>
            <person name="Goncalves M.F.M."/>
            <person name="Tilleman L."/>
            <person name="Duarte A.S."/>
            <person name="Jorrin-Novo J.V."/>
            <person name="Van de Peer Y."/>
            <person name="Deforce D."/>
            <person name="Van Nieuwerburgh F."/>
            <person name="Esteves A.C."/>
            <person name="Alves A."/>
        </authorList>
    </citation>
    <scope>NUCLEOTIDE SEQUENCE [LARGE SCALE GENOMIC DNA]</scope>
    <source>
        <strain evidence="12 13">LA-SOL3</strain>
    </source>
</reference>
<comment type="catalytic activity">
    <reaction evidence="10">
        <text>L-threonyl-[protein] + UDP-N-acetyl-alpha-D-glucosamine = 3-O-(N-acetyl-beta-D-glucosaminyl)-L-threonyl-[protein] + UDP + H(+)</text>
        <dbReference type="Rhea" id="RHEA:48908"/>
        <dbReference type="Rhea" id="RHEA-COMP:11060"/>
        <dbReference type="Rhea" id="RHEA-COMP:12252"/>
        <dbReference type="ChEBI" id="CHEBI:15378"/>
        <dbReference type="ChEBI" id="CHEBI:30013"/>
        <dbReference type="ChEBI" id="CHEBI:57705"/>
        <dbReference type="ChEBI" id="CHEBI:58223"/>
        <dbReference type="ChEBI" id="CHEBI:90840"/>
        <dbReference type="EC" id="2.4.1.255"/>
    </reaction>
</comment>
<evidence type="ECO:0000256" key="7">
    <source>
        <dbReference type="ARBA" id="ARBA00040944"/>
    </source>
</evidence>
<dbReference type="PANTHER" id="PTHR20961:SF148">
    <property type="entry name" value="EGF DOMAIN-SPECIFIC O-LINKED N-ACETYLGLUCOSAMINE TRANSFERASE"/>
    <property type="match status" value="1"/>
</dbReference>
<evidence type="ECO:0000256" key="1">
    <source>
        <dbReference type="ARBA" id="ARBA00011970"/>
    </source>
</evidence>
<name>A0A5N5CY93_9PEZI</name>
<evidence type="ECO:0000256" key="2">
    <source>
        <dbReference type="ARBA" id="ARBA00022676"/>
    </source>
</evidence>
<dbReference type="GO" id="GO:0005788">
    <property type="term" value="C:endoplasmic reticulum lumen"/>
    <property type="evidence" value="ECO:0007669"/>
    <property type="project" value="TreeGrafter"/>
</dbReference>
<proteinExistence type="predicted"/>
<evidence type="ECO:0000256" key="10">
    <source>
        <dbReference type="ARBA" id="ARBA00049432"/>
    </source>
</evidence>
<gene>
    <name evidence="12" type="primary">Eogt_0</name>
    <name evidence="12" type="ORF">DBV05_g10996</name>
</gene>
<sequence>MIVPAGWRRRVLVVFAITSTLLAYLYLSRNRSTDHPYASPIITSKSCPIEQSDPAQELPLPAEYEVQATDPEWCESKYSTAYLTNLRDGRQSYCNPISSDSSLECFGTTITEERRDIFCLAKGVSMLHTQQSTTFKLDCTTWDSSSADGSAAVLDTQSFPKYMYNTGPYHIYSQYFSTTTKKSPEPLCTESSSPKYTILLKREGDGNLWHSLLEIFSLYLTIDALRITPLDPSKLPTSESLISAADIPSTQIVILDNHPDGPYFDLWRLFAPLPIVRLKELPFGSEPACLDNVIIPLAGGSNPLWRGDWHAGACTHSPLLDIFSRRVLSQYGYDNLMKSSSYSREVTSSLTLTFIDRRETRALRDTPHHLENLQAHFPNVHIQSIDFAAIPFSKQLQIIRETDILVGVHGAGLTHSMFLPEGSSVVEILPHNLNYKGFRNLAKLRRHRYFSAHANFSDEKGDWHDLDVSIDEDRFIEVVGAGIRTMLHRGEIDEDVA</sequence>
<keyword evidence="2" id="KW-0328">Glycosyltransferase</keyword>
<keyword evidence="3 12" id="KW-0808">Transferase</keyword>
<dbReference type="EMBL" id="VCHE01000141">
    <property type="protein sequence ID" value="KAB2570337.1"/>
    <property type="molecule type" value="Genomic_DNA"/>
</dbReference>
<evidence type="ECO:0000256" key="8">
    <source>
        <dbReference type="ARBA" id="ARBA00042574"/>
    </source>
</evidence>
<dbReference type="Proteomes" id="UP000325902">
    <property type="component" value="Unassembled WGS sequence"/>
</dbReference>
<evidence type="ECO:0000256" key="3">
    <source>
        <dbReference type="ARBA" id="ARBA00022679"/>
    </source>
</evidence>
<evidence type="ECO:0000256" key="5">
    <source>
        <dbReference type="ARBA" id="ARBA00022824"/>
    </source>
</evidence>
<organism evidence="12 13">
    <name type="scientific">Lasiodiplodia theobromae</name>
    <dbReference type="NCBI Taxonomy" id="45133"/>
    <lineage>
        <taxon>Eukaryota</taxon>
        <taxon>Fungi</taxon>
        <taxon>Dikarya</taxon>
        <taxon>Ascomycota</taxon>
        <taxon>Pezizomycotina</taxon>
        <taxon>Dothideomycetes</taxon>
        <taxon>Dothideomycetes incertae sedis</taxon>
        <taxon>Botryosphaeriales</taxon>
        <taxon>Botryosphaeriaceae</taxon>
        <taxon>Lasiodiplodia</taxon>
    </lineage>
</organism>
<evidence type="ECO:0000259" key="11">
    <source>
        <dbReference type="Pfam" id="PF04577"/>
    </source>
</evidence>
<keyword evidence="6" id="KW-0325">Glycoprotein</keyword>
<accession>A0A5N5CY93</accession>
<keyword evidence="13" id="KW-1185">Reference proteome</keyword>
<dbReference type="AlphaFoldDB" id="A0A5N5CY93"/>
<dbReference type="EC" id="2.4.1.255" evidence="1"/>
<evidence type="ECO:0000313" key="12">
    <source>
        <dbReference type="EMBL" id="KAB2570337.1"/>
    </source>
</evidence>
<evidence type="ECO:0000256" key="9">
    <source>
        <dbReference type="ARBA" id="ARBA00048317"/>
    </source>
</evidence>
<dbReference type="OrthoDB" id="529273at2759"/>
<keyword evidence="4" id="KW-0732">Signal</keyword>